<comment type="caution">
    <text evidence="2">The sequence shown here is derived from an EMBL/GenBank/DDBJ whole genome shotgun (WGS) entry which is preliminary data.</text>
</comment>
<gene>
    <name evidence="2" type="ORF">CR513_33791</name>
</gene>
<feature type="compositionally biased region" description="Polar residues" evidence="1">
    <location>
        <begin position="42"/>
        <end position="52"/>
    </location>
</feature>
<dbReference type="EMBL" id="QJKJ01006880">
    <property type="protein sequence ID" value="RDX85069.1"/>
    <property type="molecule type" value="Genomic_DNA"/>
</dbReference>
<sequence>MLTSWSSRLKREGKSWARVRKYGVSSTARLVTQRRNGGHLSQFVQRPSNDGTKSVPATRGRRGRSPRWGAPHPGEAQRDRSWSRPTPPTQHRGTITTIVGGNTSKHEIQAVLTGANRTPLGTGKRVSPALTFDDRDLIQGVPYYDEPMVISVVATEYKIKRFGQYPILVNISQNEIITIELEAVFGEDTRRTIPVVYTIVDAMSSYNIIMGRPALN</sequence>
<protein>
    <submittedName>
        <fullName evidence="2">Uncharacterized protein</fullName>
    </submittedName>
</protein>
<reference evidence="2" key="1">
    <citation type="submission" date="2018-05" db="EMBL/GenBank/DDBJ databases">
        <title>Draft genome of Mucuna pruriens seed.</title>
        <authorList>
            <person name="Nnadi N.E."/>
            <person name="Vos R."/>
            <person name="Hasami M.H."/>
            <person name="Devisetty U.K."/>
            <person name="Aguiy J.C."/>
        </authorList>
    </citation>
    <scope>NUCLEOTIDE SEQUENCE [LARGE SCALE GENOMIC DNA]</scope>
    <source>
        <strain evidence="2">JCA_2017</strain>
    </source>
</reference>
<keyword evidence="3" id="KW-1185">Reference proteome</keyword>
<feature type="non-terminal residue" evidence="2">
    <location>
        <position position="1"/>
    </location>
</feature>
<accession>A0A371G3D4</accession>
<organism evidence="2 3">
    <name type="scientific">Mucuna pruriens</name>
    <name type="common">Velvet bean</name>
    <name type="synonym">Dolichos pruriens</name>
    <dbReference type="NCBI Taxonomy" id="157652"/>
    <lineage>
        <taxon>Eukaryota</taxon>
        <taxon>Viridiplantae</taxon>
        <taxon>Streptophyta</taxon>
        <taxon>Embryophyta</taxon>
        <taxon>Tracheophyta</taxon>
        <taxon>Spermatophyta</taxon>
        <taxon>Magnoliopsida</taxon>
        <taxon>eudicotyledons</taxon>
        <taxon>Gunneridae</taxon>
        <taxon>Pentapetalae</taxon>
        <taxon>rosids</taxon>
        <taxon>fabids</taxon>
        <taxon>Fabales</taxon>
        <taxon>Fabaceae</taxon>
        <taxon>Papilionoideae</taxon>
        <taxon>50 kb inversion clade</taxon>
        <taxon>NPAAA clade</taxon>
        <taxon>indigoferoid/millettioid clade</taxon>
        <taxon>Phaseoleae</taxon>
        <taxon>Mucuna</taxon>
    </lineage>
</organism>
<dbReference type="OrthoDB" id="1751727at2759"/>
<name>A0A371G3D4_MUCPR</name>
<proteinExistence type="predicted"/>
<evidence type="ECO:0000256" key="1">
    <source>
        <dbReference type="SAM" id="MobiDB-lite"/>
    </source>
</evidence>
<dbReference type="AlphaFoldDB" id="A0A371G3D4"/>
<evidence type="ECO:0000313" key="2">
    <source>
        <dbReference type="EMBL" id="RDX85069.1"/>
    </source>
</evidence>
<evidence type="ECO:0000313" key="3">
    <source>
        <dbReference type="Proteomes" id="UP000257109"/>
    </source>
</evidence>
<dbReference type="Proteomes" id="UP000257109">
    <property type="component" value="Unassembled WGS sequence"/>
</dbReference>
<feature type="region of interest" description="Disordered" evidence="1">
    <location>
        <begin position="33"/>
        <end position="97"/>
    </location>
</feature>